<dbReference type="Proteomes" id="UP000487649">
    <property type="component" value="Unassembled WGS sequence"/>
</dbReference>
<dbReference type="SMART" id="SM00342">
    <property type="entry name" value="HTH_ARAC"/>
    <property type="match status" value="1"/>
</dbReference>
<dbReference type="Gene3D" id="1.10.10.60">
    <property type="entry name" value="Homeodomain-like"/>
    <property type="match status" value="2"/>
</dbReference>
<evidence type="ECO:0000313" key="4">
    <source>
        <dbReference type="EMBL" id="MTK21081.1"/>
    </source>
</evidence>
<accession>A0A173TKB1</accession>
<dbReference type="SUPFAM" id="SSF46689">
    <property type="entry name" value="Homeodomain-like"/>
    <property type="match status" value="1"/>
</dbReference>
<evidence type="ECO:0000313" key="5">
    <source>
        <dbReference type="Proteomes" id="UP000487649"/>
    </source>
</evidence>
<name>A0A173TKB1_9FIRM</name>
<keyword evidence="2" id="KW-0238">DNA-binding</keyword>
<dbReference type="AlphaFoldDB" id="A0A173TKB1"/>
<organism evidence="4 5">
    <name type="scientific">Turicibacter sanguinis</name>
    <dbReference type="NCBI Taxonomy" id="154288"/>
    <lineage>
        <taxon>Bacteria</taxon>
        <taxon>Bacillati</taxon>
        <taxon>Bacillota</taxon>
        <taxon>Erysipelotrichia</taxon>
        <taxon>Erysipelotrichales</taxon>
        <taxon>Turicibacteraceae</taxon>
        <taxon>Turicibacter</taxon>
    </lineage>
</organism>
<dbReference type="EMBL" id="WMQE01000011">
    <property type="protein sequence ID" value="MTK21081.1"/>
    <property type="molecule type" value="Genomic_DNA"/>
</dbReference>
<dbReference type="PANTHER" id="PTHR43280">
    <property type="entry name" value="ARAC-FAMILY TRANSCRIPTIONAL REGULATOR"/>
    <property type="match status" value="1"/>
</dbReference>
<dbReference type="GO" id="GO:0043565">
    <property type="term" value="F:sequence-specific DNA binding"/>
    <property type="evidence" value="ECO:0007669"/>
    <property type="project" value="InterPro"/>
</dbReference>
<dbReference type="OrthoDB" id="9816335at2"/>
<proteinExistence type="predicted"/>
<comment type="caution">
    <text evidence="4">The sequence shown here is derived from an EMBL/GenBank/DDBJ whole genome shotgun (WGS) entry which is preliminary data.</text>
</comment>
<dbReference type="RefSeq" id="WP_006784891.1">
    <property type="nucleotide sequence ID" value="NZ_CABJBH010000010.1"/>
</dbReference>
<sequence>MNDTNKNKAPNSGLYGPQVLAYISNNYDRNLVLEDVASYFHLNKCYFCSVLKKELGKTFSQVVNEIRIENSKPLLEEGRLSTLEVALTVGFNNQNYFNMTFKKITGMTPLQYRRIANQK</sequence>
<dbReference type="PRINTS" id="PR00032">
    <property type="entry name" value="HTHARAC"/>
</dbReference>
<keyword evidence="1" id="KW-0805">Transcription regulation</keyword>
<keyword evidence="3" id="KW-0804">Transcription</keyword>
<dbReference type="PROSITE" id="PS01124">
    <property type="entry name" value="HTH_ARAC_FAMILY_2"/>
    <property type="match status" value="1"/>
</dbReference>
<dbReference type="GO" id="GO:0003700">
    <property type="term" value="F:DNA-binding transcription factor activity"/>
    <property type="evidence" value="ECO:0007669"/>
    <property type="project" value="InterPro"/>
</dbReference>
<protein>
    <submittedName>
        <fullName evidence="4">AraC family transcriptional regulator</fullName>
    </submittedName>
</protein>
<dbReference type="GeneID" id="60058030"/>
<evidence type="ECO:0000256" key="2">
    <source>
        <dbReference type="ARBA" id="ARBA00023125"/>
    </source>
</evidence>
<dbReference type="Pfam" id="PF12833">
    <property type="entry name" value="HTH_18"/>
    <property type="match status" value="1"/>
</dbReference>
<reference evidence="4 5" key="1">
    <citation type="journal article" date="2019" name="Nat. Med.">
        <title>A library of human gut bacterial isolates paired with longitudinal multiomics data enables mechanistic microbiome research.</title>
        <authorList>
            <person name="Poyet M."/>
            <person name="Groussin M."/>
            <person name="Gibbons S.M."/>
            <person name="Avila-Pacheco J."/>
            <person name="Jiang X."/>
            <person name="Kearney S.M."/>
            <person name="Perrotta A.R."/>
            <person name="Berdy B."/>
            <person name="Zhao S."/>
            <person name="Lieberman T.D."/>
            <person name="Swanson P.K."/>
            <person name="Smith M."/>
            <person name="Roesemann S."/>
            <person name="Alexander J.E."/>
            <person name="Rich S.A."/>
            <person name="Livny J."/>
            <person name="Vlamakis H."/>
            <person name="Clish C."/>
            <person name="Bullock K."/>
            <person name="Deik A."/>
            <person name="Scott J."/>
            <person name="Pierce K.A."/>
            <person name="Xavier R.J."/>
            <person name="Alm E.J."/>
        </authorList>
    </citation>
    <scope>NUCLEOTIDE SEQUENCE [LARGE SCALE GENOMIC DNA]</scope>
    <source>
        <strain evidence="4 5">BIOML-A198</strain>
    </source>
</reference>
<dbReference type="InterPro" id="IPR020449">
    <property type="entry name" value="Tscrpt_reg_AraC-type_HTH"/>
</dbReference>
<dbReference type="PANTHER" id="PTHR43280:SF28">
    <property type="entry name" value="HTH-TYPE TRANSCRIPTIONAL ACTIVATOR RHAS"/>
    <property type="match status" value="1"/>
</dbReference>
<evidence type="ECO:0000256" key="1">
    <source>
        <dbReference type="ARBA" id="ARBA00023015"/>
    </source>
</evidence>
<gene>
    <name evidence="4" type="ORF">GMA92_06575</name>
</gene>
<evidence type="ECO:0000256" key="3">
    <source>
        <dbReference type="ARBA" id="ARBA00023163"/>
    </source>
</evidence>
<dbReference type="InterPro" id="IPR018060">
    <property type="entry name" value="HTH_AraC"/>
</dbReference>
<dbReference type="InterPro" id="IPR009057">
    <property type="entry name" value="Homeodomain-like_sf"/>
</dbReference>